<keyword evidence="8" id="KW-1185">Reference proteome</keyword>
<sequence>MGAKPRLRLSIRGHSIAFLAIGLWMWSIMPRPKMTFTPTQKPVSLMEEVVSWTVGTVVDPFMGSGTTGVACIRQGRPFIGIEIDADYFEVALSRVDEADRSPSLFAV</sequence>
<evidence type="ECO:0000259" key="6">
    <source>
        <dbReference type="Pfam" id="PF01555"/>
    </source>
</evidence>
<proteinExistence type="predicted"/>
<keyword evidence="5" id="KW-1133">Transmembrane helix</keyword>
<dbReference type="EC" id="2.1.1.72" evidence="1"/>
<gene>
    <name evidence="7" type="ORF">HY3_05545</name>
</gene>
<dbReference type="InterPro" id="IPR001091">
    <property type="entry name" value="RM_Methyltransferase"/>
</dbReference>
<feature type="transmembrane region" description="Helical" evidence="5">
    <location>
        <begin position="12"/>
        <end position="29"/>
    </location>
</feature>
<keyword evidence="3" id="KW-0808">Transferase</keyword>
<dbReference type="GO" id="GO:0032259">
    <property type="term" value="P:methylation"/>
    <property type="evidence" value="ECO:0007669"/>
    <property type="project" value="UniProtKB-KW"/>
</dbReference>
<feature type="domain" description="DNA methylase N-4/N-6" evidence="6">
    <location>
        <begin position="26"/>
        <end position="91"/>
    </location>
</feature>
<evidence type="ECO:0000256" key="5">
    <source>
        <dbReference type="SAM" id="Phobius"/>
    </source>
</evidence>
<dbReference type="Proteomes" id="UP000249123">
    <property type="component" value="Unassembled WGS sequence"/>
</dbReference>
<dbReference type="GO" id="GO:0003677">
    <property type="term" value="F:DNA binding"/>
    <property type="evidence" value="ECO:0007669"/>
    <property type="project" value="InterPro"/>
</dbReference>
<dbReference type="Pfam" id="PF01555">
    <property type="entry name" value="N6_N4_Mtase"/>
    <property type="match status" value="1"/>
</dbReference>
<dbReference type="GO" id="GO:0009007">
    <property type="term" value="F:site-specific DNA-methyltransferase (adenine-specific) activity"/>
    <property type="evidence" value="ECO:0007669"/>
    <property type="project" value="UniProtKB-EC"/>
</dbReference>
<dbReference type="EMBL" id="AWFB01000078">
    <property type="protein sequence ID" value="RAN30613.1"/>
    <property type="molecule type" value="Genomic_DNA"/>
</dbReference>
<dbReference type="SUPFAM" id="SSF53335">
    <property type="entry name" value="S-adenosyl-L-methionine-dependent methyltransferases"/>
    <property type="match status" value="1"/>
</dbReference>
<keyword evidence="5" id="KW-0472">Membrane</keyword>
<dbReference type="InterPro" id="IPR029063">
    <property type="entry name" value="SAM-dependent_MTases_sf"/>
</dbReference>
<accession>A0A8B2PLF6</accession>
<comment type="caution">
    <text evidence="7">The sequence shown here is derived from an EMBL/GenBank/DDBJ whole genome shotgun (WGS) entry which is preliminary data.</text>
</comment>
<comment type="catalytic activity">
    <reaction evidence="4">
        <text>a 2'-deoxyadenosine in DNA + S-adenosyl-L-methionine = an N(6)-methyl-2'-deoxyadenosine in DNA + S-adenosyl-L-homocysteine + H(+)</text>
        <dbReference type="Rhea" id="RHEA:15197"/>
        <dbReference type="Rhea" id="RHEA-COMP:12418"/>
        <dbReference type="Rhea" id="RHEA-COMP:12419"/>
        <dbReference type="ChEBI" id="CHEBI:15378"/>
        <dbReference type="ChEBI" id="CHEBI:57856"/>
        <dbReference type="ChEBI" id="CHEBI:59789"/>
        <dbReference type="ChEBI" id="CHEBI:90615"/>
        <dbReference type="ChEBI" id="CHEBI:90616"/>
        <dbReference type="EC" id="2.1.1.72"/>
    </reaction>
</comment>
<organism evidence="7 8">
    <name type="scientific">Hyphomonas pacifica</name>
    <dbReference type="NCBI Taxonomy" id="1280941"/>
    <lineage>
        <taxon>Bacteria</taxon>
        <taxon>Pseudomonadati</taxon>
        <taxon>Pseudomonadota</taxon>
        <taxon>Alphaproteobacteria</taxon>
        <taxon>Hyphomonadales</taxon>
        <taxon>Hyphomonadaceae</taxon>
        <taxon>Hyphomonas</taxon>
    </lineage>
</organism>
<keyword evidence="5" id="KW-0812">Transmembrane</keyword>
<evidence type="ECO:0000256" key="3">
    <source>
        <dbReference type="ARBA" id="ARBA00022679"/>
    </source>
</evidence>
<protein>
    <recommendedName>
        <fullName evidence="1">site-specific DNA-methyltransferase (adenine-specific)</fullName>
        <ecNumber evidence="1">2.1.1.72</ecNumber>
    </recommendedName>
</protein>
<dbReference type="PRINTS" id="PR00508">
    <property type="entry name" value="S21N4MTFRASE"/>
</dbReference>
<evidence type="ECO:0000256" key="4">
    <source>
        <dbReference type="ARBA" id="ARBA00047942"/>
    </source>
</evidence>
<dbReference type="InterPro" id="IPR002941">
    <property type="entry name" value="DNA_methylase_N4/N6"/>
</dbReference>
<keyword evidence="2" id="KW-0489">Methyltransferase</keyword>
<dbReference type="GO" id="GO:0008170">
    <property type="term" value="F:N-methyltransferase activity"/>
    <property type="evidence" value="ECO:0007669"/>
    <property type="project" value="InterPro"/>
</dbReference>
<evidence type="ECO:0000313" key="8">
    <source>
        <dbReference type="Proteomes" id="UP000249123"/>
    </source>
</evidence>
<dbReference type="Gene3D" id="3.40.50.150">
    <property type="entry name" value="Vaccinia Virus protein VP39"/>
    <property type="match status" value="1"/>
</dbReference>
<dbReference type="AlphaFoldDB" id="A0A8B2PLF6"/>
<name>A0A8B2PLF6_9PROT</name>
<evidence type="ECO:0000313" key="7">
    <source>
        <dbReference type="EMBL" id="RAN30613.1"/>
    </source>
</evidence>
<evidence type="ECO:0000256" key="1">
    <source>
        <dbReference type="ARBA" id="ARBA00011900"/>
    </source>
</evidence>
<evidence type="ECO:0000256" key="2">
    <source>
        <dbReference type="ARBA" id="ARBA00022603"/>
    </source>
</evidence>
<reference evidence="7 8" key="1">
    <citation type="submission" date="2013-04" db="EMBL/GenBank/DDBJ databases">
        <title>Hyphomonas sp. T24B3 Genome Sequencing.</title>
        <authorList>
            <person name="Lai Q."/>
            <person name="Shao Z."/>
        </authorList>
    </citation>
    <scope>NUCLEOTIDE SEQUENCE [LARGE SCALE GENOMIC DNA]</scope>
    <source>
        <strain evidence="7 8">T24B3</strain>
    </source>
</reference>